<comment type="similarity">
    <text evidence="1 3">Belongs to the casein kinase 2 subunit beta family.</text>
</comment>
<dbReference type="Gene3D" id="2.20.25.20">
    <property type="match status" value="1"/>
</dbReference>
<dbReference type="GeneID" id="37270565"/>
<dbReference type="Pfam" id="PF01214">
    <property type="entry name" value="CK_II_beta"/>
    <property type="match status" value="1"/>
</dbReference>
<dbReference type="PRINTS" id="PR00472">
    <property type="entry name" value="CASNKINASEII"/>
</dbReference>
<reference evidence="5 6" key="1">
    <citation type="journal article" date="2018" name="Mol. Biol. Evol.">
        <title>Broad Genomic Sampling Reveals a Smut Pathogenic Ancestry of the Fungal Clade Ustilaginomycotina.</title>
        <authorList>
            <person name="Kijpornyongpan T."/>
            <person name="Mondo S.J."/>
            <person name="Barry K."/>
            <person name="Sandor L."/>
            <person name="Lee J."/>
            <person name="Lipzen A."/>
            <person name="Pangilinan J."/>
            <person name="LaButti K."/>
            <person name="Hainaut M."/>
            <person name="Henrissat B."/>
            <person name="Grigoriev I.V."/>
            <person name="Spatafora J.W."/>
            <person name="Aime M.C."/>
        </authorList>
    </citation>
    <scope>NUCLEOTIDE SEQUENCE [LARGE SCALE GENOMIC DNA]</scope>
    <source>
        <strain evidence="5 6">MCA 4186</strain>
    </source>
</reference>
<feature type="compositionally biased region" description="Acidic residues" evidence="4">
    <location>
        <begin position="45"/>
        <end position="68"/>
    </location>
</feature>
<dbReference type="GO" id="GO:0034456">
    <property type="term" value="C:UTP-C complex"/>
    <property type="evidence" value="ECO:0007669"/>
    <property type="project" value="TreeGrafter"/>
</dbReference>
<dbReference type="AlphaFoldDB" id="A0A316Z305"/>
<dbReference type="Gene3D" id="1.10.1820.10">
    <property type="entry name" value="protein kinase ck2 holoenzyme, chain C, domain 1"/>
    <property type="match status" value="1"/>
</dbReference>
<dbReference type="PANTHER" id="PTHR11740">
    <property type="entry name" value="CASEIN KINASE II SUBUNIT BETA"/>
    <property type="match status" value="1"/>
</dbReference>
<dbReference type="InterPro" id="IPR035991">
    <property type="entry name" value="Casein_kinase_II_beta-like"/>
</dbReference>
<dbReference type="OrthoDB" id="2275560at2759"/>
<evidence type="ECO:0000256" key="1">
    <source>
        <dbReference type="ARBA" id="ARBA00006941"/>
    </source>
</evidence>
<dbReference type="InterPro" id="IPR000704">
    <property type="entry name" value="Casein_kinase_II_reg-sub"/>
</dbReference>
<dbReference type="FunFam" id="2.20.25.20:FF:000001">
    <property type="entry name" value="Casein kinase II subunit beta"/>
    <property type="match status" value="1"/>
</dbReference>
<feature type="region of interest" description="Disordered" evidence="4">
    <location>
        <begin position="254"/>
        <end position="310"/>
    </location>
</feature>
<gene>
    <name evidence="5" type="ORF">FA09DRAFT_331428</name>
</gene>
<evidence type="ECO:0000256" key="2">
    <source>
        <dbReference type="ARBA" id="ARBA00045899"/>
    </source>
</evidence>
<feature type="region of interest" description="Disordered" evidence="4">
    <location>
        <begin position="353"/>
        <end position="413"/>
    </location>
</feature>
<feature type="compositionally biased region" description="Polar residues" evidence="4">
    <location>
        <begin position="255"/>
        <end position="275"/>
    </location>
</feature>
<sequence>MAQPARRLAEEAAASGALAGAGVGAGGEPIADDDPLAHDERQAGEEEEEEEEEDDETGVPQQEEEMYESESQTDSGTDSLTWISWFCSLPGHEYFAEVAEEFVEDDFNLTGLNALVPFYKEALEMILDVEPQEDSQKIPDVSIVESSAELLYGLIHQRYILTRQGLQQMVEKYESGHFGYCPRVFCHSHPVLPCGRSDLPGLDTVKLFCANCIDNYSPPSSRFHGVDGAFFGTTFPHLLFQSYRDLAPSPIAPAGSNSASLNPQSRVSDSVSSTLANGAEAGGSASASADASSSTASPATRPGTLLPSQLGTKVPASRLYTPRIYGFRVSEMAKSGPRMRWMRMRPESFAELDHGHAHPASAPATAGASNAATPGSTNGASPALERAAASPTARATLHGRPIAGRGAGVGAAL</sequence>
<organism evidence="5 6">
    <name type="scientific">Tilletiopsis washingtonensis</name>
    <dbReference type="NCBI Taxonomy" id="58919"/>
    <lineage>
        <taxon>Eukaryota</taxon>
        <taxon>Fungi</taxon>
        <taxon>Dikarya</taxon>
        <taxon>Basidiomycota</taxon>
        <taxon>Ustilaginomycotina</taxon>
        <taxon>Exobasidiomycetes</taxon>
        <taxon>Entylomatales</taxon>
        <taxon>Entylomatales incertae sedis</taxon>
        <taxon>Tilletiopsis</taxon>
    </lineage>
</organism>
<accession>A0A316Z305</accession>
<dbReference type="PROSITE" id="PS01101">
    <property type="entry name" value="CK2_BETA"/>
    <property type="match status" value="1"/>
</dbReference>
<evidence type="ECO:0000313" key="5">
    <source>
        <dbReference type="EMBL" id="PWN96177.1"/>
    </source>
</evidence>
<dbReference type="FunFam" id="1.10.1820.10:FF:000004">
    <property type="entry name" value="Casein kinase II subunit beta"/>
    <property type="match status" value="1"/>
</dbReference>
<feature type="region of interest" description="Disordered" evidence="4">
    <location>
        <begin position="19"/>
        <end position="77"/>
    </location>
</feature>
<comment type="function">
    <text evidence="2 3">Regulatory subunit of casein kinase II/CK2. As part of the kinase complex regulates the basal catalytic activity of the alpha subunit a constitutively active serine/threonine-protein kinase that phosphorylates a large number of substrates containing acidic residues C-terminal to the phosphorylated serine or threonine.</text>
</comment>
<dbReference type="InterPro" id="IPR016149">
    <property type="entry name" value="Casein_kin_II_reg-sub_N"/>
</dbReference>
<dbReference type="GO" id="GO:0005956">
    <property type="term" value="C:protein kinase CK2 complex"/>
    <property type="evidence" value="ECO:0007669"/>
    <property type="project" value="UniProtKB-UniRule"/>
</dbReference>
<dbReference type="GO" id="GO:0006359">
    <property type="term" value="P:regulation of transcription by RNA polymerase III"/>
    <property type="evidence" value="ECO:0007669"/>
    <property type="project" value="TreeGrafter"/>
</dbReference>
<dbReference type="Proteomes" id="UP000245946">
    <property type="component" value="Unassembled WGS sequence"/>
</dbReference>
<comment type="subunit">
    <text evidence="3">Tetramer of two alpha and two beta subunits.</text>
</comment>
<feature type="compositionally biased region" description="Low complexity" evidence="4">
    <location>
        <begin position="358"/>
        <end position="377"/>
    </location>
</feature>
<evidence type="ECO:0000313" key="6">
    <source>
        <dbReference type="Proteomes" id="UP000245946"/>
    </source>
</evidence>
<dbReference type="RefSeq" id="XP_025596456.1">
    <property type="nucleotide sequence ID" value="XM_025743021.1"/>
</dbReference>
<dbReference type="STRING" id="58919.A0A316Z305"/>
<feature type="compositionally biased region" description="Low complexity" evidence="4">
    <location>
        <begin position="276"/>
        <end position="299"/>
    </location>
</feature>
<feature type="compositionally biased region" description="Basic and acidic residues" evidence="4">
    <location>
        <begin position="35"/>
        <end position="44"/>
    </location>
</feature>
<dbReference type="GO" id="GO:0005737">
    <property type="term" value="C:cytoplasm"/>
    <property type="evidence" value="ECO:0007669"/>
    <property type="project" value="TreeGrafter"/>
</dbReference>
<dbReference type="SUPFAM" id="SSF57798">
    <property type="entry name" value="Casein kinase II beta subunit"/>
    <property type="match status" value="1"/>
</dbReference>
<dbReference type="PANTHER" id="PTHR11740:SF0">
    <property type="entry name" value="CASEIN KINASE II SUBUNIT BETA"/>
    <property type="match status" value="1"/>
</dbReference>
<protein>
    <recommendedName>
        <fullName evidence="3">Casein kinase II subunit beta</fullName>
        <shortName evidence="3">CK II beta</shortName>
    </recommendedName>
</protein>
<evidence type="ECO:0000256" key="4">
    <source>
        <dbReference type="SAM" id="MobiDB-lite"/>
    </source>
</evidence>
<name>A0A316Z305_9BASI</name>
<evidence type="ECO:0000256" key="3">
    <source>
        <dbReference type="RuleBase" id="RU361268"/>
    </source>
</evidence>
<dbReference type="SMART" id="SM01085">
    <property type="entry name" value="CK_II_beta"/>
    <property type="match status" value="1"/>
</dbReference>
<proteinExistence type="inferred from homology"/>
<dbReference type="GO" id="GO:0019887">
    <property type="term" value="F:protein kinase regulator activity"/>
    <property type="evidence" value="ECO:0007669"/>
    <property type="project" value="InterPro"/>
</dbReference>
<dbReference type="EMBL" id="KZ819300">
    <property type="protein sequence ID" value="PWN96177.1"/>
    <property type="molecule type" value="Genomic_DNA"/>
</dbReference>
<keyword evidence="6" id="KW-1185">Reference proteome</keyword>